<dbReference type="InterPro" id="IPR020030">
    <property type="entry name" value="Pseudaminic_synth_PseI"/>
</dbReference>
<dbReference type="InterPro" id="IPR051690">
    <property type="entry name" value="PseI-like"/>
</dbReference>
<sequence>MKEIKIGKCTLGPAHNPFIIAELSGNHNQDLNLAKDMVQAAANAGVDAIKLQTYTADSMTLPIDSDNFRIQEKDSLWYGAHLHELYQKASTPYEWHAELFSFANSLGLEAFSSPFDEAAVDFLETLNVPCYKIASFELTDLPLIEKAAATGKPLIMSTGMASEAEIQQAIDTAHQAGNAQIIILKCTSTYPASAENTNLLTIPDMRQKFNCPVGLSDHTRGIGVSVASVALGAVAIEKHFVLDRTAGGVDAEFSLEADEFSALVEASELAFKALGKVTYGGSPAERNSKYYRRSIFACSDIKAGEPFTRENVKVVRPALGLAPKHFKQVLQSKATQDIKAGTAIDWPHLQNAHNAEQN</sequence>
<dbReference type="CDD" id="cd11615">
    <property type="entry name" value="SAF_NeuB_like"/>
    <property type="match status" value="1"/>
</dbReference>
<dbReference type="InterPro" id="IPR013132">
    <property type="entry name" value="PseI/NeuA/B-like_N"/>
</dbReference>
<dbReference type="RefSeq" id="WP_350401659.1">
    <property type="nucleotide sequence ID" value="NZ_JBELOE010000200.1"/>
</dbReference>
<dbReference type="InterPro" id="IPR006190">
    <property type="entry name" value="SAF_AFP_Neu5Ac"/>
</dbReference>
<gene>
    <name evidence="2" type="primary">pseI</name>
    <name evidence="2" type="ORF">ABS311_09740</name>
</gene>
<evidence type="ECO:0000259" key="1">
    <source>
        <dbReference type="PROSITE" id="PS50844"/>
    </source>
</evidence>
<dbReference type="PANTHER" id="PTHR42966">
    <property type="entry name" value="N-ACETYLNEURAMINATE SYNTHASE"/>
    <property type="match status" value="1"/>
</dbReference>
<protein>
    <submittedName>
        <fullName evidence="2">Pseudaminic acid synthase</fullName>
        <ecNumber evidence="2">2.5.1.97</ecNumber>
    </submittedName>
</protein>
<organism evidence="2 3">
    <name type="scientific">Catenovulum sediminis</name>
    <dbReference type="NCBI Taxonomy" id="1740262"/>
    <lineage>
        <taxon>Bacteria</taxon>
        <taxon>Pseudomonadati</taxon>
        <taxon>Pseudomonadota</taxon>
        <taxon>Gammaproteobacteria</taxon>
        <taxon>Alteromonadales</taxon>
        <taxon>Alteromonadaceae</taxon>
        <taxon>Catenovulum</taxon>
    </lineage>
</organism>
<comment type="caution">
    <text evidence="2">The sequence shown here is derived from an EMBL/GenBank/DDBJ whole genome shotgun (WGS) entry which is preliminary data.</text>
</comment>
<dbReference type="Pfam" id="PF08666">
    <property type="entry name" value="SAF"/>
    <property type="match status" value="1"/>
</dbReference>
<keyword evidence="2" id="KW-0808">Transferase</keyword>
<evidence type="ECO:0000313" key="3">
    <source>
        <dbReference type="Proteomes" id="UP001467690"/>
    </source>
</evidence>
<name>A0ABV1RHF3_9ALTE</name>
<proteinExistence type="predicted"/>
<dbReference type="Gene3D" id="3.90.1210.10">
    <property type="entry name" value="Antifreeze-like/N-acetylneuraminic acid synthase C-terminal domain"/>
    <property type="match status" value="1"/>
</dbReference>
<keyword evidence="3" id="KW-1185">Reference proteome</keyword>
<evidence type="ECO:0000313" key="2">
    <source>
        <dbReference type="EMBL" id="MER2492162.1"/>
    </source>
</evidence>
<dbReference type="SMART" id="SM00858">
    <property type="entry name" value="SAF"/>
    <property type="match status" value="1"/>
</dbReference>
<dbReference type="Proteomes" id="UP001467690">
    <property type="component" value="Unassembled WGS sequence"/>
</dbReference>
<dbReference type="Pfam" id="PF03102">
    <property type="entry name" value="NeuB"/>
    <property type="match status" value="1"/>
</dbReference>
<feature type="domain" description="AFP-like" evidence="1">
    <location>
        <begin position="294"/>
        <end position="352"/>
    </location>
</feature>
<dbReference type="InterPro" id="IPR013785">
    <property type="entry name" value="Aldolase_TIM"/>
</dbReference>
<dbReference type="GO" id="GO:0016740">
    <property type="term" value="F:transferase activity"/>
    <property type="evidence" value="ECO:0007669"/>
    <property type="project" value="UniProtKB-KW"/>
</dbReference>
<dbReference type="EMBL" id="JBELOE010000200">
    <property type="protein sequence ID" value="MER2492162.1"/>
    <property type="molecule type" value="Genomic_DNA"/>
</dbReference>
<dbReference type="NCBIfam" id="TIGR03586">
    <property type="entry name" value="PseI"/>
    <property type="match status" value="1"/>
</dbReference>
<dbReference type="InterPro" id="IPR057736">
    <property type="entry name" value="SAF_PseI/NeuA/NeuB"/>
</dbReference>
<dbReference type="InterPro" id="IPR013974">
    <property type="entry name" value="SAF"/>
</dbReference>
<dbReference type="PANTHER" id="PTHR42966:SF2">
    <property type="entry name" value="PSEUDAMINIC ACID SYNTHASE"/>
    <property type="match status" value="1"/>
</dbReference>
<dbReference type="SUPFAM" id="SSF51569">
    <property type="entry name" value="Aldolase"/>
    <property type="match status" value="1"/>
</dbReference>
<dbReference type="Gene3D" id="3.20.20.70">
    <property type="entry name" value="Aldolase class I"/>
    <property type="match status" value="1"/>
</dbReference>
<dbReference type="InterPro" id="IPR036732">
    <property type="entry name" value="AFP_Neu5c_C_sf"/>
</dbReference>
<accession>A0ABV1RHF3</accession>
<dbReference type="PROSITE" id="PS50844">
    <property type="entry name" value="AFP_LIKE"/>
    <property type="match status" value="1"/>
</dbReference>
<dbReference type="SUPFAM" id="SSF51269">
    <property type="entry name" value="AFP III-like domain"/>
    <property type="match status" value="1"/>
</dbReference>
<dbReference type="EC" id="2.5.1.97" evidence="2"/>
<reference evidence="2 3" key="1">
    <citation type="submission" date="2024-06" db="EMBL/GenBank/DDBJ databases">
        <authorList>
            <person name="Chen R.Y."/>
        </authorList>
    </citation>
    <scope>NUCLEOTIDE SEQUENCE [LARGE SCALE GENOMIC DNA]</scope>
    <source>
        <strain evidence="2 3">D2</strain>
    </source>
</reference>